<dbReference type="Proteomes" id="UP000706926">
    <property type="component" value="Unassembled WGS sequence"/>
</dbReference>
<dbReference type="InterPro" id="IPR029044">
    <property type="entry name" value="Nucleotide-diphossugar_trans"/>
</dbReference>
<dbReference type="PANTHER" id="PTHR43685">
    <property type="entry name" value="GLYCOSYLTRANSFERASE"/>
    <property type="match status" value="1"/>
</dbReference>
<reference evidence="2 3" key="1">
    <citation type="submission" date="2021-03" db="EMBL/GenBank/DDBJ databases">
        <title>Genomic Encyclopedia of Type Strains, Phase IV (KMG-IV): sequencing the most valuable type-strain genomes for metagenomic binning, comparative biology and taxonomic classification.</title>
        <authorList>
            <person name="Goeker M."/>
        </authorList>
    </citation>
    <scope>NUCLEOTIDE SEQUENCE [LARGE SCALE GENOMIC DNA]</scope>
    <source>
        <strain evidence="2 3">DSM 15596</strain>
    </source>
</reference>
<evidence type="ECO:0000313" key="2">
    <source>
        <dbReference type="EMBL" id="MBP1893159.1"/>
    </source>
</evidence>
<dbReference type="RefSeq" id="WP_007132107.1">
    <property type="nucleotide sequence ID" value="NZ_CP139098.1"/>
</dbReference>
<feature type="domain" description="Glycosyltransferase 2-like" evidence="1">
    <location>
        <begin position="180"/>
        <end position="304"/>
    </location>
</feature>
<dbReference type="GeneID" id="95404263"/>
<evidence type="ECO:0000313" key="3">
    <source>
        <dbReference type="Proteomes" id="UP000706926"/>
    </source>
</evidence>
<dbReference type="CDD" id="cd00761">
    <property type="entry name" value="Glyco_tranf_GTA_type"/>
    <property type="match status" value="1"/>
</dbReference>
<name>A0ABS4FA73_9BACL</name>
<dbReference type="EMBL" id="JAGGKI010000005">
    <property type="protein sequence ID" value="MBP1893159.1"/>
    <property type="molecule type" value="Genomic_DNA"/>
</dbReference>
<organism evidence="2 3">
    <name type="scientific">Paenibacillus lactis</name>
    <dbReference type="NCBI Taxonomy" id="228574"/>
    <lineage>
        <taxon>Bacteria</taxon>
        <taxon>Bacillati</taxon>
        <taxon>Bacillota</taxon>
        <taxon>Bacilli</taxon>
        <taxon>Bacillales</taxon>
        <taxon>Paenibacillaceae</taxon>
        <taxon>Paenibacillus</taxon>
    </lineage>
</organism>
<dbReference type="InterPro" id="IPR050834">
    <property type="entry name" value="Glycosyltransf_2"/>
</dbReference>
<dbReference type="PANTHER" id="PTHR43685:SF2">
    <property type="entry name" value="GLYCOSYLTRANSFERASE 2-LIKE DOMAIN-CONTAINING PROTEIN"/>
    <property type="match status" value="1"/>
</dbReference>
<protein>
    <recommendedName>
        <fullName evidence="1">Glycosyltransferase 2-like domain-containing protein</fullName>
    </recommendedName>
</protein>
<accession>A0ABS4FA73</accession>
<evidence type="ECO:0000259" key="1">
    <source>
        <dbReference type="Pfam" id="PF00535"/>
    </source>
</evidence>
<keyword evidence="3" id="KW-1185">Reference proteome</keyword>
<dbReference type="InterPro" id="IPR001173">
    <property type="entry name" value="Glyco_trans_2-like"/>
</dbReference>
<dbReference type="Gene3D" id="3.90.550.10">
    <property type="entry name" value="Spore Coat Polysaccharide Biosynthesis Protein SpsA, Chain A"/>
    <property type="match status" value="1"/>
</dbReference>
<dbReference type="Pfam" id="PF00535">
    <property type="entry name" value="Glycos_transf_2"/>
    <property type="match status" value="1"/>
</dbReference>
<sequence>MKTLDILHSRPFGFTRDEIAAYRDRILEEVRRSGSEWVVSSSMSLPAHRQWLRSYDWASDIPQEAVCICVDGIPCLWRREWLRNRLSEWNSRLPAARFLQDDLMPDDESQIFRTETSFSGGLSIEGSGSRNLTSRIPISQLHDREYIAPLLAAAQQHPPHLHVPSQQAACSVTRVKPAVSILMSVHNMRDTMGWSIRSVLAQSSEDWELIIGDDASDDDTLEEACFYSDPRIKILLHSRNRGKAVMMNRLLEEARGRYILELDGDDWLAPDTVRLLSEALDQAPEAGMATASYAWWIRTRQLGPVWKGTMSSVNPPEQALSSQHSALAHPLVPRMYRAASLKAIGGWWDREDRFGRIFEDIELTSRLLDHHLLVQVPAVLYHRVIYGSSISQRSRDLFPAWRKSR</sequence>
<proteinExistence type="predicted"/>
<gene>
    <name evidence="2" type="ORF">J2Z18_002261</name>
</gene>
<comment type="caution">
    <text evidence="2">The sequence shown here is derived from an EMBL/GenBank/DDBJ whole genome shotgun (WGS) entry which is preliminary data.</text>
</comment>
<dbReference type="SUPFAM" id="SSF53448">
    <property type="entry name" value="Nucleotide-diphospho-sugar transferases"/>
    <property type="match status" value="1"/>
</dbReference>